<dbReference type="STRING" id="96773.Tchl_0902"/>
<accession>A0A1H5U6U8</accession>
<keyword evidence="4" id="KW-0547">Nucleotide-binding</keyword>
<evidence type="ECO:0000256" key="5">
    <source>
        <dbReference type="ARBA" id="ARBA00022801"/>
    </source>
</evidence>
<sequence length="119" mass="13629">MSKKALRVGDYLQHMRDAVDRVQRYTAAKSQDDFAADEQLQDAVVRNIEIIGEAARNISLHAQDFARENAQIPWGALYAMRNRLSHGYWTIDLAVVWRVIQRDLPALKGQLDQLDPPNE</sequence>
<dbReference type="GO" id="GO:0016787">
    <property type="term" value="F:hydrolase activity"/>
    <property type="evidence" value="ECO:0007669"/>
    <property type="project" value="UniProtKB-KW"/>
</dbReference>
<dbReference type="PANTHER" id="PTHR34139">
    <property type="entry name" value="UPF0331 PROTEIN MJ0127"/>
    <property type="match status" value="1"/>
</dbReference>
<dbReference type="OrthoDB" id="4829434at2"/>
<evidence type="ECO:0000313" key="6">
    <source>
        <dbReference type="EMBL" id="APR03766.1"/>
    </source>
</evidence>
<dbReference type="Proteomes" id="UP000185739">
    <property type="component" value="Chromosome"/>
</dbReference>
<evidence type="ECO:0000256" key="3">
    <source>
        <dbReference type="ARBA" id="ARBA00022722"/>
    </source>
</evidence>
<keyword evidence="1" id="KW-0597">Phosphoprotein</keyword>
<name>A0A1H5U6U8_9RHOO</name>
<gene>
    <name evidence="6" type="ORF">Tchl_0902</name>
</gene>
<dbReference type="RefSeq" id="WP_075147340.1">
    <property type="nucleotide sequence ID" value="NZ_CP018839.1"/>
</dbReference>
<evidence type="ECO:0000256" key="1">
    <source>
        <dbReference type="ARBA" id="ARBA00022553"/>
    </source>
</evidence>
<reference evidence="6 7" key="1">
    <citation type="submission" date="2016-12" db="EMBL/GenBank/DDBJ databases">
        <title>Complete genome sequence of Thauera chlorobenzoica, a Betaproteobacterium degrading haloaromatics anaerobically to CO2 and halides.</title>
        <authorList>
            <person name="Goris T."/>
            <person name="Mergelsberg M."/>
            <person name="Boll M."/>
        </authorList>
    </citation>
    <scope>NUCLEOTIDE SEQUENCE [LARGE SCALE GENOMIC DNA]</scope>
    <source>
        <strain evidence="6 7">3CB1</strain>
    </source>
</reference>
<keyword evidence="7" id="KW-1185">Reference proteome</keyword>
<dbReference type="GO" id="GO:0004540">
    <property type="term" value="F:RNA nuclease activity"/>
    <property type="evidence" value="ECO:0007669"/>
    <property type="project" value="InterPro"/>
</dbReference>
<proteinExistence type="predicted"/>
<evidence type="ECO:0000256" key="4">
    <source>
        <dbReference type="ARBA" id="ARBA00022741"/>
    </source>
</evidence>
<keyword evidence="3" id="KW-0540">Nuclease</keyword>
<organism evidence="6 7">
    <name type="scientific">Thauera chlorobenzoica</name>
    <dbReference type="NCBI Taxonomy" id="96773"/>
    <lineage>
        <taxon>Bacteria</taxon>
        <taxon>Pseudomonadati</taxon>
        <taxon>Pseudomonadota</taxon>
        <taxon>Betaproteobacteria</taxon>
        <taxon>Rhodocyclales</taxon>
        <taxon>Zoogloeaceae</taxon>
        <taxon>Thauera</taxon>
    </lineage>
</organism>
<dbReference type="InterPro" id="IPR008201">
    <property type="entry name" value="HepT-like"/>
</dbReference>
<dbReference type="Pfam" id="PF01934">
    <property type="entry name" value="HepT-like"/>
    <property type="match status" value="1"/>
</dbReference>
<dbReference type="GO" id="GO:0000166">
    <property type="term" value="F:nucleotide binding"/>
    <property type="evidence" value="ECO:0007669"/>
    <property type="project" value="UniProtKB-KW"/>
</dbReference>
<evidence type="ECO:0000313" key="7">
    <source>
        <dbReference type="Proteomes" id="UP000185739"/>
    </source>
</evidence>
<dbReference type="GO" id="GO:0110001">
    <property type="term" value="C:toxin-antitoxin complex"/>
    <property type="evidence" value="ECO:0007669"/>
    <property type="project" value="InterPro"/>
</dbReference>
<evidence type="ECO:0000256" key="2">
    <source>
        <dbReference type="ARBA" id="ARBA00022649"/>
    </source>
</evidence>
<dbReference type="PANTHER" id="PTHR34139:SF1">
    <property type="entry name" value="RNASE MJ1380-RELATED"/>
    <property type="match status" value="1"/>
</dbReference>
<keyword evidence="2" id="KW-1277">Toxin-antitoxin system</keyword>
<dbReference type="AlphaFoldDB" id="A0A1H5U6U8"/>
<dbReference type="InterPro" id="IPR051813">
    <property type="entry name" value="HepT_RNase_toxin"/>
</dbReference>
<protein>
    <submittedName>
        <fullName evidence="6">Uncharacterized protein</fullName>
    </submittedName>
</protein>
<keyword evidence="5" id="KW-0378">Hydrolase</keyword>
<dbReference type="KEGG" id="tcl:Tchl_0902"/>
<dbReference type="EMBL" id="CP018839">
    <property type="protein sequence ID" value="APR03766.1"/>
    <property type="molecule type" value="Genomic_DNA"/>
</dbReference>